<evidence type="ECO:0000313" key="3">
    <source>
        <dbReference type="EMBL" id="VFJ87301.1"/>
    </source>
</evidence>
<dbReference type="InterPro" id="IPR001753">
    <property type="entry name" value="Enoyl-CoA_hydra/iso"/>
</dbReference>
<name>A0A450U6M5_9GAMM</name>
<organism evidence="3">
    <name type="scientific">Candidatus Kentrum sp. LFY</name>
    <dbReference type="NCBI Taxonomy" id="2126342"/>
    <lineage>
        <taxon>Bacteria</taxon>
        <taxon>Pseudomonadati</taxon>
        <taxon>Pseudomonadota</taxon>
        <taxon>Gammaproteobacteria</taxon>
        <taxon>Candidatus Kentrum</taxon>
    </lineage>
</organism>
<gene>
    <name evidence="3" type="ORF">BECKLFY1418B_GA0070995_100612</name>
</gene>
<evidence type="ECO:0000256" key="1">
    <source>
        <dbReference type="ARBA" id="ARBA00005254"/>
    </source>
</evidence>
<dbReference type="InterPro" id="IPR029045">
    <property type="entry name" value="ClpP/crotonase-like_dom_sf"/>
</dbReference>
<comment type="similarity">
    <text evidence="1">Belongs to the enoyl-CoA hydratase/isomerase family.</text>
</comment>
<dbReference type="PANTHER" id="PTHR11941">
    <property type="entry name" value="ENOYL-COA HYDRATASE-RELATED"/>
    <property type="match status" value="1"/>
</dbReference>
<dbReference type="AlphaFoldDB" id="A0A450U6M5"/>
<dbReference type="EMBL" id="CAADFF010000006">
    <property type="protein sequence ID" value="VFJ87301.1"/>
    <property type="molecule type" value="Genomic_DNA"/>
</dbReference>
<dbReference type="Pfam" id="PF00378">
    <property type="entry name" value="ECH_1"/>
    <property type="match status" value="1"/>
</dbReference>
<dbReference type="InterPro" id="IPR014748">
    <property type="entry name" value="Enoyl-CoA_hydra_C"/>
</dbReference>
<dbReference type="Gene3D" id="1.10.12.10">
    <property type="entry name" value="Lyase 2-enoyl-coa Hydratase, Chain A, domain 2"/>
    <property type="match status" value="1"/>
</dbReference>
<proteinExistence type="inferred from homology"/>
<keyword evidence="2" id="KW-0456">Lyase</keyword>
<dbReference type="Gene3D" id="3.90.226.10">
    <property type="entry name" value="2-enoyl-CoA Hydratase, Chain A, domain 1"/>
    <property type="match status" value="1"/>
</dbReference>
<dbReference type="SUPFAM" id="SSF52096">
    <property type="entry name" value="ClpP/crotonase"/>
    <property type="match status" value="1"/>
</dbReference>
<protein>
    <submittedName>
        <fullName evidence="3">Enoyl-CoA hydratase</fullName>
    </submittedName>
</protein>
<dbReference type="GO" id="GO:0016829">
    <property type="term" value="F:lyase activity"/>
    <property type="evidence" value="ECO:0007669"/>
    <property type="project" value="UniProtKB-KW"/>
</dbReference>
<evidence type="ECO:0000256" key="2">
    <source>
        <dbReference type="ARBA" id="ARBA00023239"/>
    </source>
</evidence>
<dbReference type="CDD" id="cd06558">
    <property type="entry name" value="crotonase-like"/>
    <property type="match status" value="1"/>
</dbReference>
<dbReference type="GO" id="GO:0006635">
    <property type="term" value="P:fatty acid beta-oxidation"/>
    <property type="evidence" value="ECO:0007669"/>
    <property type="project" value="TreeGrafter"/>
</dbReference>
<sequence>MDYSRYKYLEMTREGSVLVVSLNRPESLNAMNGEFHTEMSWLFTDIAKDRKTNAVVITGRGKAFSAGGDIKWFSQMTPEKLDALFVEARSIILDLLEVEQPIIAAVNGFATGLGATIALFSDIIIASEKARIGDPHVQVGVVAGDGGAVIWPWLIGAARAKEFLMTGDLVDAREAERIGLVNRVVAHDDLMPTAMALAKRLAKGPAQAIRGTKTSINKILRDTANLVLDTSLALEKQCFYTRDHREAISAFVEKRRPVFAKSTD</sequence>
<accession>A0A450U6M5</accession>
<dbReference type="PANTHER" id="PTHR11941:SF54">
    <property type="entry name" value="ENOYL-COA HYDRATASE, MITOCHONDRIAL"/>
    <property type="match status" value="1"/>
</dbReference>
<reference evidence="3" key="1">
    <citation type="submission" date="2019-02" db="EMBL/GenBank/DDBJ databases">
        <authorList>
            <person name="Gruber-Vodicka R. H."/>
            <person name="Seah K. B. B."/>
        </authorList>
    </citation>
    <scope>NUCLEOTIDE SEQUENCE</scope>
    <source>
        <strain evidence="3">BECK_M7</strain>
    </source>
</reference>